<dbReference type="Proteomes" id="UP000009168">
    <property type="component" value="Unassembled WGS sequence"/>
</dbReference>
<reference evidence="2" key="1">
    <citation type="journal article" date="2006" name="PLoS Biol.">
        <title>Macronuclear genome sequence of the ciliate Tetrahymena thermophila, a model eukaryote.</title>
        <authorList>
            <person name="Eisen J.A."/>
            <person name="Coyne R.S."/>
            <person name="Wu M."/>
            <person name="Wu D."/>
            <person name="Thiagarajan M."/>
            <person name="Wortman J.R."/>
            <person name="Badger J.H."/>
            <person name="Ren Q."/>
            <person name="Amedeo P."/>
            <person name="Jones K.M."/>
            <person name="Tallon L.J."/>
            <person name="Delcher A.L."/>
            <person name="Salzberg S.L."/>
            <person name="Silva J.C."/>
            <person name="Haas B.J."/>
            <person name="Majoros W.H."/>
            <person name="Farzad M."/>
            <person name="Carlton J.M."/>
            <person name="Smith R.K. Jr."/>
            <person name="Garg J."/>
            <person name="Pearlman R.E."/>
            <person name="Karrer K.M."/>
            <person name="Sun L."/>
            <person name="Manning G."/>
            <person name="Elde N.C."/>
            <person name="Turkewitz A.P."/>
            <person name="Asai D.J."/>
            <person name="Wilkes D.E."/>
            <person name="Wang Y."/>
            <person name="Cai H."/>
            <person name="Collins K."/>
            <person name="Stewart B.A."/>
            <person name="Lee S.R."/>
            <person name="Wilamowska K."/>
            <person name="Weinberg Z."/>
            <person name="Ruzzo W.L."/>
            <person name="Wloga D."/>
            <person name="Gaertig J."/>
            <person name="Frankel J."/>
            <person name="Tsao C.-C."/>
            <person name="Gorovsky M.A."/>
            <person name="Keeling P.J."/>
            <person name="Waller R.F."/>
            <person name="Patron N.J."/>
            <person name="Cherry J.M."/>
            <person name="Stover N.A."/>
            <person name="Krieger C.J."/>
            <person name="del Toro C."/>
            <person name="Ryder H.F."/>
            <person name="Williamson S.C."/>
            <person name="Barbeau R.A."/>
            <person name="Hamilton E.P."/>
            <person name="Orias E."/>
        </authorList>
    </citation>
    <scope>NUCLEOTIDE SEQUENCE [LARGE SCALE GENOMIC DNA]</scope>
    <source>
        <strain evidence="2">SB210</strain>
    </source>
</reference>
<dbReference type="AlphaFoldDB" id="Q22LU2"/>
<dbReference type="STRING" id="312017.Q22LU2"/>
<proteinExistence type="predicted"/>
<name>Q22LU2_TETTS</name>
<accession>Q22LU2</accession>
<gene>
    <name evidence="1" type="ORF">TTHERM_00042740</name>
</gene>
<dbReference type="RefSeq" id="XP_977278.2">
    <property type="nucleotide sequence ID" value="XM_972185.2"/>
</dbReference>
<dbReference type="HOGENOM" id="CLU_484436_0_0_1"/>
<dbReference type="InterPro" id="IPR028008">
    <property type="entry name" value="DUF4441"/>
</dbReference>
<keyword evidence="2" id="KW-1185">Reference proteome</keyword>
<sequence length="683" mass="81508">MQPIIRMNQKQELQRDQQNVMQQSSQNFYQMYNGQYQQQNYHSYTFQNQYARQQFQPQPSIIYYSYPVLYNPIQYCTSRMYANQQVCYPEQNICNDFQSNLQTGTQHIDSQNEMKTFIQSQKDSRYNFMCEATQQEQKTIGLKINYEQEDQIGQKKQNFQIDQRQNEVFSKDETNQLTQKAKYNDFICKDNEHFSNNVFDDKQQNFRYDAANYTNNDRQLQKQKKQLKQQQSVKIIIKDEQKLIKSNLKKEFSTKEEQDAKDEQQNTIYNRQISQQQLMSSKQSINSSQEKVSIYNKFEKSDEDDQDNQEIQKVQGQSTLFTQRDDLDQSKSYQINSYNYENFQLNGSQQNQASPKLQLSIKNNKKESKIFKLSYQIENLERGEKDKSINEFFKHKLQKTNTIKEDLEHSNKIFLEKDEFVEQEISNDSNDYSNHYYIDAKDNSGHQASLTQSKKVFKSMKEKRDATNQILSKQIDKHINDQKQNLMDQISIEERDIVKQALQINRQNANKNIVKAFQKSVNETLTHTFEYKKKDSSSYYYKICKDEEVIRNENPTQLEKIQFLKKFNKFISTKSYTNLHIQQIISNRIYGQILFKEFLQHQSFEWLEKANVSNKNQYSLILNFYKMCCANIQLLDFLNDINIIQKSGRLSKFQKNSQKSLQKSCETQICDNESEHLQIDNCI</sequence>
<evidence type="ECO:0000313" key="1">
    <source>
        <dbReference type="EMBL" id="EAR86519.2"/>
    </source>
</evidence>
<evidence type="ECO:0000313" key="2">
    <source>
        <dbReference type="Proteomes" id="UP000009168"/>
    </source>
</evidence>
<dbReference type="KEGG" id="tet:TTHERM_00042740"/>
<dbReference type="GeneID" id="7823081"/>
<protein>
    <submittedName>
        <fullName evidence="1">Uncharacterized protein</fullName>
    </submittedName>
</protein>
<dbReference type="Pfam" id="PF14536">
    <property type="entry name" value="DUF4441"/>
    <property type="match status" value="1"/>
</dbReference>
<dbReference type="EMBL" id="GG662720">
    <property type="protein sequence ID" value="EAR86519.2"/>
    <property type="molecule type" value="Genomic_DNA"/>
</dbReference>
<dbReference type="InParanoid" id="Q22LU2"/>
<organism evidence="1 2">
    <name type="scientific">Tetrahymena thermophila (strain SB210)</name>
    <dbReference type="NCBI Taxonomy" id="312017"/>
    <lineage>
        <taxon>Eukaryota</taxon>
        <taxon>Sar</taxon>
        <taxon>Alveolata</taxon>
        <taxon>Ciliophora</taxon>
        <taxon>Intramacronucleata</taxon>
        <taxon>Oligohymenophorea</taxon>
        <taxon>Hymenostomatida</taxon>
        <taxon>Tetrahymenina</taxon>
        <taxon>Tetrahymenidae</taxon>
        <taxon>Tetrahymena</taxon>
    </lineage>
</organism>